<dbReference type="EC" id="2.3.-.-" evidence="4"/>
<sequence>MSTDQVRRGAAVRVRRAATGDGAAIAAVRVSGWQAAYRGIVPDDVLDRMTPDPLAREALLRAPRPGVREYLAEAGGDAVGWLAAGPSRDADHFAAGVREIYACYAVPAYWRRGVGSALMAVALRDLGDARPVAVWTFRDNRRARRFYEAFGFVLDGRERDFDASGAPVREVRYLRPGTAEP</sequence>
<keyword evidence="2 4" id="KW-0012">Acyltransferase</keyword>
<dbReference type="Proteomes" id="UP001596540">
    <property type="component" value="Unassembled WGS sequence"/>
</dbReference>
<accession>A0ABW2KGV9</accession>
<organism evidence="4 5">
    <name type="scientific">Marinactinospora rubrisoli</name>
    <dbReference type="NCBI Taxonomy" id="2715399"/>
    <lineage>
        <taxon>Bacteria</taxon>
        <taxon>Bacillati</taxon>
        <taxon>Actinomycetota</taxon>
        <taxon>Actinomycetes</taxon>
        <taxon>Streptosporangiales</taxon>
        <taxon>Nocardiopsidaceae</taxon>
        <taxon>Marinactinospora</taxon>
    </lineage>
</organism>
<dbReference type="InterPro" id="IPR000182">
    <property type="entry name" value="GNAT_dom"/>
</dbReference>
<evidence type="ECO:0000256" key="1">
    <source>
        <dbReference type="ARBA" id="ARBA00022679"/>
    </source>
</evidence>
<reference evidence="5" key="1">
    <citation type="journal article" date="2019" name="Int. J. Syst. Evol. Microbiol.">
        <title>The Global Catalogue of Microorganisms (GCM) 10K type strain sequencing project: providing services to taxonomists for standard genome sequencing and annotation.</title>
        <authorList>
            <consortium name="The Broad Institute Genomics Platform"/>
            <consortium name="The Broad Institute Genome Sequencing Center for Infectious Disease"/>
            <person name="Wu L."/>
            <person name="Ma J."/>
        </authorList>
    </citation>
    <scope>NUCLEOTIDE SEQUENCE [LARGE SCALE GENOMIC DNA]</scope>
    <source>
        <strain evidence="5">CGMCC 4.7382</strain>
    </source>
</reference>
<dbReference type="InterPro" id="IPR016181">
    <property type="entry name" value="Acyl_CoA_acyltransferase"/>
</dbReference>
<evidence type="ECO:0000256" key="2">
    <source>
        <dbReference type="ARBA" id="ARBA00023315"/>
    </source>
</evidence>
<name>A0ABW2KGV9_9ACTN</name>
<dbReference type="CDD" id="cd04301">
    <property type="entry name" value="NAT_SF"/>
    <property type="match status" value="1"/>
</dbReference>
<dbReference type="Gene3D" id="3.40.630.30">
    <property type="match status" value="1"/>
</dbReference>
<keyword evidence="1 4" id="KW-0808">Transferase</keyword>
<dbReference type="GO" id="GO:0016746">
    <property type="term" value="F:acyltransferase activity"/>
    <property type="evidence" value="ECO:0007669"/>
    <property type="project" value="UniProtKB-KW"/>
</dbReference>
<keyword evidence="5" id="KW-1185">Reference proteome</keyword>
<evidence type="ECO:0000313" key="4">
    <source>
        <dbReference type="EMBL" id="MFC7328613.1"/>
    </source>
</evidence>
<protein>
    <submittedName>
        <fullName evidence="4">GNAT family N-acetyltransferase</fullName>
        <ecNumber evidence="4">2.3.-.-</ecNumber>
    </submittedName>
</protein>
<evidence type="ECO:0000313" key="5">
    <source>
        <dbReference type="Proteomes" id="UP001596540"/>
    </source>
</evidence>
<feature type="domain" description="N-acetyltransferase" evidence="3">
    <location>
        <begin position="12"/>
        <end position="175"/>
    </location>
</feature>
<evidence type="ECO:0000259" key="3">
    <source>
        <dbReference type="PROSITE" id="PS51186"/>
    </source>
</evidence>
<dbReference type="EMBL" id="JBHTBH010000005">
    <property type="protein sequence ID" value="MFC7328613.1"/>
    <property type="molecule type" value="Genomic_DNA"/>
</dbReference>
<gene>
    <name evidence="4" type="ORF">ACFQRF_12755</name>
</gene>
<dbReference type="Pfam" id="PF00583">
    <property type="entry name" value="Acetyltransf_1"/>
    <property type="match status" value="1"/>
</dbReference>
<dbReference type="PANTHER" id="PTHR43420">
    <property type="entry name" value="ACETYLTRANSFERASE"/>
    <property type="match status" value="1"/>
</dbReference>
<dbReference type="RefSeq" id="WP_379871261.1">
    <property type="nucleotide sequence ID" value="NZ_JBHTBH010000005.1"/>
</dbReference>
<dbReference type="SUPFAM" id="SSF55729">
    <property type="entry name" value="Acyl-CoA N-acyltransferases (Nat)"/>
    <property type="match status" value="1"/>
</dbReference>
<comment type="caution">
    <text evidence="4">The sequence shown here is derived from an EMBL/GenBank/DDBJ whole genome shotgun (WGS) entry which is preliminary data.</text>
</comment>
<proteinExistence type="predicted"/>
<dbReference type="PANTHER" id="PTHR43420:SF12">
    <property type="entry name" value="N-ACETYLTRANSFERASE DOMAIN-CONTAINING PROTEIN"/>
    <property type="match status" value="1"/>
</dbReference>
<dbReference type="InterPro" id="IPR050680">
    <property type="entry name" value="YpeA/RimI_acetyltransf"/>
</dbReference>
<dbReference type="PROSITE" id="PS51186">
    <property type="entry name" value="GNAT"/>
    <property type="match status" value="1"/>
</dbReference>